<dbReference type="EMBL" id="KB445802">
    <property type="protein sequence ID" value="EMD34562.1"/>
    <property type="molecule type" value="Genomic_DNA"/>
</dbReference>
<dbReference type="AlphaFoldDB" id="M2R811"/>
<feature type="region of interest" description="Disordered" evidence="1">
    <location>
        <begin position="1"/>
        <end position="24"/>
    </location>
</feature>
<gene>
    <name evidence="2" type="ORF">CERSUDRAFT_116734</name>
</gene>
<evidence type="ECO:0000313" key="3">
    <source>
        <dbReference type="Proteomes" id="UP000016930"/>
    </source>
</evidence>
<dbReference type="HOGENOM" id="CLU_2885564_0_0_1"/>
<protein>
    <submittedName>
        <fullName evidence="2">Uncharacterized protein</fullName>
    </submittedName>
</protein>
<proteinExistence type="predicted"/>
<organism evidence="2 3">
    <name type="scientific">Ceriporiopsis subvermispora (strain B)</name>
    <name type="common">White-rot fungus</name>
    <name type="synonym">Gelatoporia subvermispora</name>
    <dbReference type="NCBI Taxonomy" id="914234"/>
    <lineage>
        <taxon>Eukaryota</taxon>
        <taxon>Fungi</taxon>
        <taxon>Dikarya</taxon>
        <taxon>Basidiomycota</taxon>
        <taxon>Agaricomycotina</taxon>
        <taxon>Agaricomycetes</taxon>
        <taxon>Polyporales</taxon>
        <taxon>Gelatoporiaceae</taxon>
        <taxon>Gelatoporia</taxon>
    </lineage>
</organism>
<feature type="compositionally biased region" description="Basic and acidic residues" evidence="1">
    <location>
        <begin position="12"/>
        <end position="22"/>
    </location>
</feature>
<evidence type="ECO:0000313" key="2">
    <source>
        <dbReference type="EMBL" id="EMD34562.1"/>
    </source>
</evidence>
<accession>M2R811</accession>
<evidence type="ECO:0000256" key="1">
    <source>
        <dbReference type="SAM" id="MobiDB-lite"/>
    </source>
</evidence>
<dbReference type="Proteomes" id="UP000016930">
    <property type="component" value="Unassembled WGS sequence"/>
</dbReference>
<reference evidence="2 3" key="1">
    <citation type="journal article" date="2012" name="Proc. Natl. Acad. Sci. U.S.A.">
        <title>Comparative genomics of Ceriporiopsis subvermispora and Phanerochaete chrysosporium provide insight into selective ligninolysis.</title>
        <authorList>
            <person name="Fernandez-Fueyo E."/>
            <person name="Ruiz-Duenas F.J."/>
            <person name="Ferreira P."/>
            <person name="Floudas D."/>
            <person name="Hibbett D.S."/>
            <person name="Canessa P."/>
            <person name="Larrondo L.F."/>
            <person name="James T.Y."/>
            <person name="Seelenfreund D."/>
            <person name="Lobos S."/>
            <person name="Polanco R."/>
            <person name="Tello M."/>
            <person name="Honda Y."/>
            <person name="Watanabe T."/>
            <person name="Watanabe T."/>
            <person name="Ryu J.S."/>
            <person name="Kubicek C.P."/>
            <person name="Schmoll M."/>
            <person name="Gaskell J."/>
            <person name="Hammel K.E."/>
            <person name="St John F.J."/>
            <person name="Vanden Wymelenberg A."/>
            <person name="Sabat G."/>
            <person name="Splinter BonDurant S."/>
            <person name="Syed K."/>
            <person name="Yadav J.S."/>
            <person name="Doddapaneni H."/>
            <person name="Subramanian V."/>
            <person name="Lavin J.L."/>
            <person name="Oguiza J.A."/>
            <person name="Perez G."/>
            <person name="Pisabarro A.G."/>
            <person name="Ramirez L."/>
            <person name="Santoyo F."/>
            <person name="Master E."/>
            <person name="Coutinho P.M."/>
            <person name="Henrissat B."/>
            <person name="Lombard V."/>
            <person name="Magnuson J.K."/>
            <person name="Kuees U."/>
            <person name="Hori C."/>
            <person name="Igarashi K."/>
            <person name="Samejima M."/>
            <person name="Held B.W."/>
            <person name="Barry K.W."/>
            <person name="LaButti K.M."/>
            <person name="Lapidus A."/>
            <person name="Lindquist E.A."/>
            <person name="Lucas S.M."/>
            <person name="Riley R."/>
            <person name="Salamov A.A."/>
            <person name="Hoffmeister D."/>
            <person name="Schwenk D."/>
            <person name="Hadar Y."/>
            <person name="Yarden O."/>
            <person name="de Vries R.P."/>
            <person name="Wiebenga A."/>
            <person name="Stenlid J."/>
            <person name="Eastwood D."/>
            <person name="Grigoriev I.V."/>
            <person name="Berka R.M."/>
            <person name="Blanchette R.A."/>
            <person name="Kersten P."/>
            <person name="Martinez A.T."/>
            <person name="Vicuna R."/>
            <person name="Cullen D."/>
        </authorList>
    </citation>
    <scope>NUCLEOTIDE SEQUENCE [LARGE SCALE GENOMIC DNA]</scope>
    <source>
        <strain evidence="2 3">B</strain>
    </source>
</reference>
<keyword evidence="3" id="KW-1185">Reference proteome</keyword>
<sequence length="63" mass="6826">MIDLSGSAMSCGDEHIPKEHARSATPLKAAQVKNCAVVCDRISPSVTPLPRPSETWRMHLSNP</sequence>
<name>M2R811_CERS8</name>